<evidence type="ECO:0000313" key="2">
    <source>
        <dbReference type="EMBL" id="CDX04234.1"/>
    </source>
</evidence>
<dbReference type="InterPro" id="IPR016772">
    <property type="entry name" value="UCP020408"/>
</dbReference>
<proteinExistence type="inferred from homology"/>
<accession>A0A098B5W3</accession>
<organism evidence="2">
    <name type="scientific">Desulfitobacterium hafniense</name>
    <name type="common">Desulfitobacterium frappieri</name>
    <dbReference type="NCBI Taxonomy" id="49338"/>
    <lineage>
        <taxon>Bacteria</taxon>
        <taxon>Bacillati</taxon>
        <taxon>Bacillota</taxon>
        <taxon>Clostridia</taxon>
        <taxon>Eubacteriales</taxon>
        <taxon>Desulfitobacteriaceae</taxon>
        <taxon>Desulfitobacterium</taxon>
    </lineage>
</organism>
<protein>
    <submittedName>
        <fullName evidence="2">UPF0751 protein Dhaf 1351</fullName>
    </submittedName>
</protein>
<evidence type="ECO:0000256" key="1">
    <source>
        <dbReference type="ARBA" id="ARBA00007189"/>
    </source>
</evidence>
<dbReference type="PATRIC" id="fig|49338.4.peg.4681"/>
<dbReference type="SMR" id="A0A098B5W3"/>
<comment type="similarity">
    <text evidence="1">Belongs to the UPF0751 family.</text>
</comment>
<dbReference type="EMBL" id="LK996017">
    <property type="protein sequence ID" value="CDX04234.1"/>
    <property type="molecule type" value="Genomic_DNA"/>
</dbReference>
<dbReference type="AlphaFoldDB" id="A0A098B5W3"/>
<name>A0A098B5W3_DESHA</name>
<dbReference type="RefSeq" id="WP_005817412.1">
    <property type="nucleotide sequence ID" value="NZ_CABKQQ010000061.1"/>
</dbReference>
<gene>
    <name evidence="2" type="ORF">DPCES_4348</name>
</gene>
<sequence>MRIAIVGGQNHNQETYGKLLGKTGRVEIHFYDGIPKKHNKRNLEKLIKDVDLVIVILGACSHASMWDTKKAAKKCHKEVLFSRGIGISSIVKQIAGKPAYTA</sequence>
<dbReference type="Pfam" id="PF10087">
    <property type="entry name" value="DUF2325"/>
    <property type="match status" value="1"/>
</dbReference>
<reference evidence="2" key="1">
    <citation type="submission" date="2014-07" db="EMBL/GenBank/DDBJ databases">
        <authorList>
            <person name="Hornung V.Bastian."/>
        </authorList>
    </citation>
    <scope>NUCLEOTIDE SEQUENCE</scope>
    <source>
        <strain evidence="2">PCE-S</strain>
    </source>
</reference>